<reference evidence="2 3" key="1">
    <citation type="submission" date="2019-02" db="EMBL/GenBank/DDBJ databases">
        <title>Sequencing the genomes of 1000 actinobacteria strains.</title>
        <authorList>
            <person name="Klenk H.-P."/>
        </authorList>
    </citation>
    <scope>NUCLEOTIDE SEQUENCE [LARGE SCALE GENOMIC DNA]</scope>
    <source>
        <strain evidence="2 3">DSM 45779</strain>
    </source>
</reference>
<feature type="region of interest" description="Disordered" evidence="1">
    <location>
        <begin position="37"/>
        <end position="73"/>
    </location>
</feature>
<dbReference type="Pfam" id="PF22014">
    <property type="entry name" value="DUF6932"/>
    <property type="match status" value="1"/>
</dbReference>
<sequence>MPGLPIRSWDGWSTVAGRPEPCCGSLNASGIGVRPVAVGPGSRTRRRERAGGVVSEAAGPAWPAPRRRRRRLDPLEADSARPVRCVTTGHGEPDRCPWLTRHRSCTTPYPWTCWKGAGVLPELVVSEDDEQQFVLPWSEEPWPATWQEVERTFGTTDHRRSLLSLASSRLFELQAAGIPIYAAWINGSFVTAREHPNDIDVVVLIDGDRSAASREATGLSPAAWLDATHVLRNARYERGGTAADHRSDFRFVTFYAEEARWTATAQDELDHWFTVWSRLEVGPRDRSGRGKMVEDAKGFVEVRW</sequence>
<evidence type="ECO:0000256" key="1">
    <source>
        <dbReference type="SAM" id="MobiDB-lite"/>
    </source>
</evidence>
<dbReference type="EMBL" id="SHKL01000001">
    <property type="protein sequence ID" value="RZT83958.1"/>
    <property type="molecule type" value="Genomic_DNA"/>
</dbReference>
<dbReference type="InterPro" id="IPR053860">
    <property type="entry name" value="DUF6932"/>
</dbReference>
<dbReference type="Proteomes" id="UP000291591">
    <property type="component" value="Unassembled WGS sequence"/>
</dbReference>
<keyword evidence="3" id="KW-1185">Reference proteome</keyword>
<name>A0A4Q7USY7_PSEST</name>
<organism evidence="2 3">
    <name type="scientific">Pseudonocardia sediminis</name>
    <dbReference type="NCBI Taxonomy" id="1397368"/>
    <lineage>
        <taxon>Bacteria</taxon>
        <taxon>Bacillati</taxon>
        <taxon>Actinomycetota</taxon>
        <taxon>Actinomycetes</taxon>
        <taxon>Pseudonocardiales</taxon>
        <taxon>Pseudonocardiaceae</taxon>
        <taxon>Pseudonocardia</taxon>
    </lineage>
</organism>
<gene>
    <name evidence="2" type="ORF">EV383_0788</name>
</gene>
<protein>
    <submittedName>
        <fullName evidence="2">Uncharacterized protein</fullName>
    </submittedName>
</protein>
<evidence type="ECO:0000313" key="3">
    <source>
        <dbReference type="Proteomes" id="UP000291591"/>
    </source>
</evidence>
<comment type="caution">
    <text evidence="2">The sequence shown here is derived from an EMBL/GenBank/DDBJ whole genome shotgun (WGS) entry which is preliminary data.</text>
</comment>
<proteinExistence type="predicted"/>
<evidence type="ECO:0000313" key="2">
    <source>
        <dbReference type="EMBL" id="RZT83958.1"/>
    </source>
</evidence>
<accession>A0A4Q7USY7</accession>
<dbReference type="AlphaFoldDB" id="A0A4Q7USY7"/>